<accession>A0AAD7P2F5</accession>
<organism evidence="2 3">
    <name type="scientific">Mycena metata</name>
    <dbReference type="NCBI Taxonomy" id="1033252"/>
    <lineage>
        <taxon>Eukaryota</taxon>
        <taxon>Fungi</taxon>
        <taxon>Dikarya</taxon>
        <taxon>Basidiomycota</taxon>
        <taxon>Agaricomycotina</taxon>
        <taxon>Agaricomycetes</taxon>
        <taxon>Agaricomycetidae</taxon>
        <taxon>Agaricales</taxon>
        <taxon>Marasmiineae</taxon>
        <taxon>Mycenaceae</taxon>
        <taxon>Mycena</taxon>
    </lineage>
</organism>
<dbReference type="Proteomes" id="UP001215598">
    <property type="component" value="Unassembled WGS sequence"/>
</dbReference>
<keyword evidence="3" id="KW-1185">Reference proteome</keyword>
<feature type="region of interest" description="Disordered" evidence="1">
    <location>
        <begin position="231"/>
        <end position="256"/>
    </location>
</feature>
<protein>
    <submittedName>
        <fullName evidence="2">Uncharacterized protein</fullName>
    </submittedName>
</protein>
<dbReference type="EMBL" id="JARKIB010000001">
    <property type="protein sequence ID" value="KAJ7785834.1"/>
    <property type="molecule type" value="Genomic_DNA"/>
</dbReference>
<name>A0AAD7P2F5_9AGAR</name>
<comment type="caution">
    <text evidence="2">The sequence shown here is derived from an EMBL/GenBank/DDBJ whole genome shotgun (WGS) entry which is preliminary data.</text>
</comment>
<gene>
    <name evidence="2" type="ORF">B0H16DRAFT_1708073</name>
</gene>
<dbReference type="AlphaFoldDB" id="A0AAD7P2F5"/>
<evidence type="ECO:0000313" key="2">
    <source>
        <dbReference type="EMBL" id="KAJ7785834.1"/>
    </source>
</evidence>
<reference evidence="2" key="1">
    <citation type="submission" date="2023-03" db="EMBL/GenBank/DDBJ databases">
        <title>Massive genome expansion in bonnet fungi (Mycena s.s.) driven by repeated elements and novel gene families across ecological guilds.</title>
        <authorList>
            <consortium name="Lawrence Berkeley National Laboratory"/>
            <person name="Harder C.B."/>
            <person name="Miyauchi S."/>
            <person name="Viragh M."/>
            <person name="Kuo A."/>
            <person name="Thoen E."/>
            <person name="Andreopoulos B."/>
            <person name="Lu D."/>
            <person name="Skrede I."/>
            <person name="Drula E."/>
            <person name="Henrissat B."/>
            <person name="Morin E."/>
            <person name="Kohler A."/>
            <person name="Barry K."/>
            <person name="LaButti K."/>
            <person name="Morin E."/>
            <person name="Salamov A."/>
            <person name="Lipzen A."/>
            <person name="Mereny Z."/>
            <person name="Hegedus B."/>
            <person name="Baldrian P."/>
            <person name="Stursova M."/>
            <person name="Weitz H."/>
            <person name="Taylor A."/>
            <person name="Grigoriev I.V."/>
            <person name="Nagy L.G."/>
            <person name="Martin F."/>
            <person name="Kauserud H."/>
        </authorList>
    </citation>
    <scope>NUCLEOTIDE SEQUENCE</scope>
    <source>
        <strain evidence="2">CBHHK182m</strain>
    </source>
</reference>
<sequence>MSLRAVRFKPRPVHPECGTEWMPTGLEYRPYHPGFEQDAVWDGMDERKFKCSPSLQRYLDEYYREIKGLMIDLPPLDNVPPVEDSADLCVIATRFRSATDSAKMLEFQERVLEQLRACLAALPQEALDEVPLPTLPGEDLVDKVMEADMHSMRSELIELKVWVSMYTEFHGYLLRRMAFIQELRRRHPAKHGCLLPLSMLTEELRHTFGRFFSQFRSKTVHRDDAVTSNIETADETLSTSDVDVSPASGTTMRRRP</sequence>
<evidence type="ECO:0000256" key="1">
    <source>
        <dbReference type="SAM" id="MobiDB-lite"/>
    </source>
</evidence>
<proteinExistence type="predicted"/>
<evidence type="ECO:0000313" key="3">
    <source>
        <dbReference type="Proteomes" id="UP001215598"/>
    </source>
</evidence>